<dbReference type="AlphaFoldDB" id="A0A1H8LT51"/>
<feature type="signal peptide" evidence="1">
    <location>
        <begin position="1"/>
        <end position="21"/>
    </location>
</feature>
<gene>
    <name evidence="2" type="ORF">SAMN05192574_105237</name>
</gene>
<protein>
    <submittedName>
        <fullName evidence="2">Uncharacterized protein</fullName>
    </submittedName>
</protein>
<evidence type="ECO:0000256" key="1">
    <source>
        <dbReference type="SAM" id="SignalP"/>
    </source>
</evidence>
<keyword evidence="3" id="KW-1185">Reference proteome</keyword>
<evidence type="ECO:0000313" key="3">
    <source>
        <dbReference type="Proteomes" id="UP000198942"/>
    </source>
</evidence>
<accession>A0A1H8LT51</accession>
<reference evidence="3" key="1">
    <citation type="submission" date="2016-10" db="EMBL/GenBank/DDBJ databases">
        <authorList>
            <person name="Varghese N."/>
            <person name="Submissions S."/>
        </authorList>
    </citation>
    <scope>NUCLEOTIDE SEQUENCE [LARGE SCALE GENOMIC DNA]</scope>
    <source>
        <strain evidence="3">Gh-48</strain>
    </source>
</reference>
<dbReference type="EMBL" id="FOCL01000005">
    <property type="protein sequence ID" value="SEO08269.1"/>
    <property type="molecule type" value="Genomic_DNA"/>
</dbReference>
<feature type="chain" id="PRO_5011686069" evidence="1">
    <location>
        <begin position="22"/>
        <end position="294"/>
    </location>
</feature>
<proteinExistence type="predicted"/>
<organism evidence="2 3">
    <name type="scientific">Mucilaginibacter gossypiicola</name>
    <dbReference type="NCBI Taxonomy" id="551995"/>
    <lineage>
        <taxon>Bacteria</taxon>
        <taxon>Pseudomonadati</taxon>
        <taxon>Bacteroidota</taxon>
        <taxon>Sphingobacteriia</taxon>
        <taxon>Sphingobacteriales</taxon>
        <taxon>Sphingobacteriaceae</taxon>
        <taxon>Mucilaginibacter</taxon>
    </lineage>
</organism>
<dbReference type="Proteomes" id="UP000198942">
    <property type="component" value="Unassembled WGS sequence"/>
</dbReference>
<dbReference type="STRING" id="551995.SAMN05192574_105237"/>
<keyword evidence="1" id="KW-0732">Signal</keyword>
<sequence>MKRLTLLLTAATLMMASKCQKNSPVSPAALAVPSDLINTTLDGIPMVKAKTMIDEFKSVGWDQLVPQRTNYHISAKMFKAMIQMLVNERKAEGVAVHPIDGIRIYFIKDPYSMTGPLITFVSTRRDSTQWKKDTSRSVHQDYYQHSGSDPLFKLPNLTAEVFHDDNKKGALLYKRTIFTRKYCFWASDYVRRDTAEMMARAFAKGLKPTFNTYSVWYRLELFENIASNSFDGGLRLYVANHIKYQKDRNTFLIIPTKRDVSKKRYVDDFSCDSVKAFFVTPANDNGELCPHHCN</sequence>
<dbReference type="OrthoDB" id="797391at2"/>
<dbReference type="RefSeq" id="WP_143065216.1">
    <property type="nucleotide sequence ID" value="NZ_FOCL01000005.1"/>
</dbReference>
<evidence type="ECO:0000313" key="2">
    <source>
        <dbReference type="EMBL" id="SEO08269.1"/>
    </source>
</evidence>
<name>A0A1H8LT51_9SPHI</name>